<reference evidence="2" key="1">
    <citation type="journal article" date="2019" name="Int. J. Syst. Evol. Microbiol.">
        <title>The Global Catalogue of Microorganisms (GCM) 10K type strain sequencing project: providing services to taxonomists for standard genome sequencing and annotation.</title>
        <authorList>
            <consortium name="The Broad Institute Genomics Platform"/>
            <consortium name="The Broad Institute Genome Sequencing Center for Infectious Disease"/>
            <person name="Wu L."/>
            <person name="Ma J."/>
        </authorList>
    </citation>
    <scope>NUCLEOTIDE SEQUENCE [LARGE SCALE GENOMIC DNA]</scope>
    <source>
        <strain evidence="2">LMG 29247</strain>
    </source>
</reference>
<comment type="caution">
    <text evidence="1">The sequence shown here is derived from an EMBL/GenBank/DDBJ whole genome shotgun (WGS) entry which is preliminary data.</text>
</comment>
<keyword evidence="2" id="KW-1185">Reference proteome</keyword>
<dbReference type="InterPro" id="IPR036388">
    <property type="entry name" value="WH-like_DNA-bd_sf"/>
</dbReference>
<dbReference type="Gene3D" id="1.10.10.10">
    <property type="entry name" value="Winged helix-like DNA-binding domain superfamily/Winged helix DNA-binding domain"/>
    <property type="match status" value="1"/>
</dbReference>
<dbReference type="RefSeq" id="WP_187265648.1">
    <property type="nucleotide sequence ID" value="NZ_JBHUEJ010000016.1"/>
</dbReference>
<name>A0ABW4KTJ8_9BURK</name>
<proteinExistence type="predicted"/>
<evidence type="ECO:0000313" key="1">
    <source>
        <dbReference type="EMBL" id="MFD1710412.1"/>
    </source>
</evidence>
<evidence type="ECO:0008006" key="3">
    <source>
        <dbReference type="Google" id="ProtNLM"/>
    </source>
</evidence>
<evidence type="ECO:0000313" key="2">
    <source>
        <dbReference type="Proteomes" id="UP001597304"/>
    </source>
</evidence>
<dbReference type="EMBL" id="JBHUEJ010000016">
    <property type="protein sequence ID" value="MFD1710412.1"/>
    <property type="molecule type" value="Genomic_DNA"/>
</dbReference>
<dbReference type="Proteomes" id="UP001597304">
    <property type="component" value="Unassembled WGS sequence"/>
</dbReference>
<organism evidence="1 2">
    <name type="scientific">Ottowia flava</name>
    <dbReference type="NCBI Taxonomy" id="2675430"/>
    <lineage>
        <taxon>Bacteria</taxon>
        <taxon>Pseudomonadati</taxon>
        <taxon>Pseudomonadota</taxon>
        <taxon>Betaproteobacteria</taxon>
        <taxon>Burkholderiales</taxon>
        <taxon>Comamonadaceae</taxon>
        <taxon>Ottowia</taxon>
    </lineage>
</organism>
<sequence length="61" mass="6858">MAATRSTSLAELAQTLGITVLTLKTYNRELMSRLGLGSRQQLIEWLLSEEAGRRDPLFRPP</sequence>
<dbReference type="SUPFAM" id="SSF46894">
    <property type="entry name" value="C-terminal effector domain of the bipartite response regulators"/>
    <property type="match status" value="1"/>
</dbReference>
<accession>A0ABW4KTJ8</accession>
<dbReference type="InterPro" id="IPR016032">
    <property type="entry name" value="Sig_transdc_resp-reg_C-effctor"/>
</dbReference>
<protein>
    <recommendedName>
        <fullName evidence="3">HTH luxR-type domain-containing protein</fullName>
    </recommendedName>
</protein>
<gene>
    <name evidence="1" type="ORF">ACFSF0_07325</name>
</gene>